<dbReference type="InterPro" id="IPR029033">
    <property type="entry name" value="His_PPase_superfam"/>
</dbReference>
<dbReference type="Pfam" id="PF00300">
    <property type="entry name" value="His_Phos_1"/>
    <property type="match status" value="1"/>
</dbReference>
<evidence type="ECO:0000313" key="1">
    <source>
        <dbReference type="EMBL" id="SPF33724.1"/>
    </source>
</evidence>
<proteinExistence type="predicted"/>
<gene>
    <name evidence="1" type="ORF">SBA1_120078</name>
</gene>
<dbReference type="EMBL" id="OMOD01000024">
    <property type="protein sequence ID" value="SPF33724.1"/>
    <property type="molecule type" value="Genomic_DNA"/>
</dbReference>
<dbReference type="AlphaFoldDB" id="A0A2U3K221"/>
<evidence type="ECO:0000313" key="2">
    <source>
        <dbReference type="Proteomes" id="UP000238701"/>
    </source>
</evidence>
<accession>A0A2U3K221</accession>
<sequence>MILYFLRHASAGTHGPNPKKDEKRALDKEGMEQCGYIGRALAALDVQVDAIISSPLKRCTQTASLVGNELGYEGKLQLDTGLRPGAGLADFRKLLEKYSRMEAIMVVGHNPNLSQFLGAVISDSGCEASLELKKGAVAKVEMRRTSGTLQWCVTPKVLRTLYETAVESSRPKTSRK</sequence>
<dbReference type="InterPro" id="IPR013078">
    <property type="entry name" value="His_Pase_superF_clade-1"/>
</dbReference>
<protein>
    <submittedName>
        <fullName evidence="1">Phosphohistidine phosphatase, SixA</fullName>
    </submittedName>
</protein>
<dbReference type="Gene3D" id="3.40.50.1240">
    <property type="entry name" value="Phosphoglycerate mutase-like"/>
    <property type="match status" value="1"/>
</dbReference>
<dbReference type="SUPFAM" id="SSF53254">
    <property type="entry name" value="Phosphoglycerate mutase-like"/>
    <property type="match status" value="1"/>
</dbReference>
<name>A0A2U3K221_9BACT</name>
<reference evidence="2" key="1">
    <citation type="submission" date="2018-02" db="EMBL/GenBank/DDBJ databases">
        <authorList>
            <person name="Hausmann B."/>
        </authorList>
    </citation>
    <scope>NUCLEOTIDE SEQUENCE [LARGE SCALE GENOMIC DNA]</scope>
    <source>
        <strain evidence="2">Peat soil MAG SbA1</strain>
    </source>
</reference>
<organism evidence="1 2">
    <name type="scientific">Candidatus Sulfotelmatobacter kueseliae</name>
    <dbReference type="NCBI Taxonomy" id="2042962"/>
    <lineage>
        <taxon>Bacteria</taxon>
        <taxon>Pseudomonadati</taxon>
        <taxon>Acidobacteriota</taxon>
        <taxon>Terriglobia</taxon>
        <taxon>Terriglobales</taxon>
        <taxon>Candidatus Korobacteraceae</taxon>
        <taxon>Candidatus Sulfotelmatobacter</taxon>
    </lineage>
</organism>
<dbReference type="OrthoDB" id="129269at2"/>
<dbReference type="CDD" id="cd07067">
    <property type="entry name" value="HP_PGM_like"/>
    <property type="match status" value="1"/>
</dbReference>
<dbReference type="Proteomes" id="UP000238701">
    <property type="component" value="Unassembled WGS sequence"/>
</dbReference>